<proteinExistence type="predicted"/>
<keyword evidence="2" id="KW-1185">Reference proteome</keyword>
<protein>
    <submittedName>
        <fullName evidence="1">Uncharacterized protein</fullName>
    </submittedName>
</protein>
<accession>A0A2P6P9S5</accession>
<dbReference type="AlphaFoldDB" id="A0A2P6P9S5"/>
<name>A0A2P6P9S5_ROSCH</name>
<evidence type="ECO:0000313" key="1">
    <source>
        <dbReference type="EMBL" id="PRQ18652.1"/>
    </source>
</evidence>
<evidence type="ECO:0000313" key="2">
    <source>
        <dbReference type="Proteomes" id="UP000238479"/>
    </source>
</evidence>
<reference evidence="1 2" key="1">
    <citation type="journal article" date="2018" name="Nat. Genet.">
        <title>The Rosa genome provides new insights in the design of modern roses.</title>
        <authorList>
            <person name="Bendahmane M."/>
        </authorList>
    </citation>
    <scope>NUCLEOTIDE SEQUENCE [LARGE SCALE GENOMIC DNA]</scope>
    <source>
        <strain evidence="2">cv. Old Blush</strain>
    </source>
</reference>
<gene>
    <name evidence="1" type="ORF">RchiOBHm_Chr7g0208411</name>
</gene>
<dbReference type="Proteomes" id="UP000238479">
    <property type="component" value="Chromosome 7"/>
</dbReference>
<organism evidence="1 2">
    <name type="scientific">Rosa chinensis</name>
    <name type="common">China rose</name>
    <dbReference type="NCBI Taxonomy" id="74649"/>
    <lineage>
        <taxon>Eukaryota</taxon>
        <taxon>Viridiplantae</taxon>
        <taxon>Streptophyta</taxon>
        <taxon>Embryophyta</taxon>
        <taxon>Tracheophyta</taxon>
        <taxon>Spermatophyta</taxon>
        <taxon>Magnoliopsida</taxon>
        <taxon>eudicotyledons</taxon>
        <taxon>Gunneridae</taxon>
        <taxon>Pentapetalae</taxon>
        <taxon>rosids</taxon>
        <taxon>fabids</taxon>
        <taxon>Rosales</taxon>
        <taxon>Rosaceae</taxon>
        <taxon>Rosoideae</taxon>
        <taxon>Rosoideae incertae sedis</taxon>
        <taxon>Rosa</taxon>
    </lineage>
</organism>
<dbReference type="EMBL" id="PDCK01000045">
    <property type="protein sequence ID" value="PRQ18652.1"/>
    <property type="molecule type" value="Genomic_DNA"/>
</dbReference>
<dbReference type="Gramene" id="PRQ18652">
    <property type="protein sequence ID" value="PRQ18652"/>
    <property type="gene ID" value="RchiOBHm_Chr7g0208411"/>
</dbReference>
<comment type="caution">
    <text evidence="1">The sequence shown here is derived from an EMBL/GenBank/DDBJ whole genome shotgun (WGS) entry which is preliminary data.</text>
</comment>
<sequence length="40" mass="4897">MADHRRVGRWLPDWKSSAMLFLVVTKDMWRDDGWMSQQMK</sequence>